<dbReference type="InterPro" id="IPR014001">
    <property type="entry name" value="Helicase_ATP-bd"/>
</dbReference>
<keyword evidence="3" id="KW-0547">Nucleotide-binding</keyword>
<dbReference type="InterPro" id="IPR027417">
    <property type="entry name" value="P-loop_NTPase"/>
</dbReference>
<sequence>MPSNVQALAQMADHAATQITVSHESWTDFLKTAARLYKYPYHEQLMIFAQRPDATACAGFEVWNEKMRRYIRRGSKGIALIDASGDRPGIRYVFDISDTGGRENSRRPYLWQYRTEHEDAVAAALEQEYEISGEKGLADQLERIAGQLANEYWQEHQYDILHIVDGSFLEEYDEFNIGAQFRSAAAVSITYAVLSRCGLDPDEYFEHEDFLSIFDFNTPDTVAALGSAVSEASEQVLRQIEVTVKNYEREHLAERSATHGEQPDLQPEQGLPDSRPDDYGADGEHRQIRENAEKLPERAPSGPVQQPAAVGEAVPAPVGNREDGDGAAGAHDAGADEVGGRDGEPESLRPDALGGPHEQPESAGRGNDSDGAYLQLSFFPSEQEQIQRIDEAESEKPSAFSISSTQKSGKRSTAQTDIDAAIQEWNGDIESKHAVAEYMREHARDKDTAAFLRAEYGDDLPAFPVTVGRTSTDLPWPKVQRRIAQLIREERFYTQEEQAAQLDLSGQPITRTGDTITIGNGVASHEVDITLSDEQWAALQRGVPSSAAIQPPYKVGDTVYLDNKPFEITEIRDSDVQLRDPSLAYPIFRAESLENFERLLRRDSRNGSITEFLAADLEHTDADLREALNSGLLEQRDKEHIAGYFRENEGNTRVAQRLSDAYAGTSDTMELTTGETADFFATTTGFEIDIHDKYNSKRSAPWEEIAPILRALYQREQDGFSHEPVSREPANLDGKPSYQPGNHAVLDYGGQELSGTVGYVGDKDVRIDTGPYSWSHEVVNRDAFENGIRQDERNAALFTPEQPAAENFRITDDHLGEGGAKTKYGYNIAAIRILKTIETEGRTATPEEQETLSRYVGWGGIPQAFDPDNASWSKEYTELVGALTAEEYEMARASTLNAHYTSPTVIKAIYEAVKNLGFQTGNILEPACGVGNFFGLLPESMAASRLYGVELDSITSRIAKQLYPNANITVAGFETTDRKDFFDLAVGNVPFGSYKVSDRAYDKLGFPIHDYFFAKTLDQVRPGGVIAFVTSRYTMDKQSPEVRRYIAQRAELLGAIRLPSNAFKANAGTEVTTDILFLQKRDRPIVIEPDWVHLGQTEDGIPVNSYFADHSEMVLGTIKWDDKMHGDKKETTCEPFPDADLSEQLHEAVSHIQGQMAEAELPDLGENEEIDDSIPADPDVKNYSYTVVDGKVYYRENSRMVRPELNETAKARVMGMVELRDCVQNLINQQLDEYASDTEIKRTQAELNRLYDAFSSKYGLINSRGNSLAFAEDSSYYLLCSLEVIDEDGKLERKADMFTKRTIRQRKIVTSVDTASEALSLSIAEKARVDMDYMASLTGKTPEALANELRGVIFRDLGEQDPASVPKAFYKLDNIPFVTADEYLSGNVRRKLRLAKAIAEMRPDLAERIAPNIEALEAAQPKDLDASEIEVRLGATWIDKGYIQQFMEELLNPPSGVRDGIRVNYSSFTAEWSVSNKSSVGYNNVAAYVTYGTDRANAYRILEDTLNLRDTRIYDTVTDPDGKERRVLNSKETTLAQQKQQAIKDAFHDWIWRDPDRRRTLTKKYNELFNSSHPREYDGRHLVFPGMNPEIKLREHQLNAVAHQLYGGNTLLAHVVGAGKTYEMIAAAMEGKRLGLCQKSLFAVPNHLTEQWASEFLRLYPSANILVTTKKDFEKRNRKKFCARIATGDYDAIIMGHSQFEKIPVSLERQKRLIQEQIWEIENGLEELKDSGAEQFTIKQLERTKKGLEARLKRLNDNSRKDDVVTFEQLGVDRLFVDEAHNYKNLFLYTKMRNVAGLSTTDAQKSSDMFLKCRYLDEITNSRGVVFATGTPVSNSMTELYTMMRYLQYETLKERNLVHFDCWASTFGETVTAIELAPEGTGYRARTRFARFYNLPELMLLFKEAADIKTADQLNLPTPKAVYHNEVAQPSEIQKEMVKKLSERAAAVHSGNIDPHLDNMLKITSDGRKLGLDQRVINPMLPDNPGSKVNMCVNNVFHYWHDGLDKKLTQLVFCDISTPKGRAAAKEERAVRVGGRLAGGTELHALQDATPQADAPESFSVYSDIRDKLIARGVPAEQIAFIHNADTEVKKKELFAKVRAGQVRVLMGSTAKMGAGMNVQDRLIASHDLDCPWRPGDLEQRSGRIIRQYNTNPEGHIFRYVTEGTFDSYLWQTVENKQKFISQIMTSKSPVRSCEDIDETALSYAEIKALCAGDERIKEKMDLDMDVAKLKLMKANHQSQQFRLEDNLLKYFPEEIERNKGFIKGLEMDMATLDAHPHPKDGFAGMVVRGDSLTDKDNAGAAILEACKEVKGLEPMEIGSYRGFTMSLSVEGFGQDFILTLKGQMSHRVTLGKDARGNLIRIDNALANMPKRLQNVHAQLDNLHSQIDAAKAEIGKPFPQEAELAQKSARLAELNALLDIDSRAPAQRQASEVMPKRERPSVLESLNKPCVCGTSKKLKHELAR</sequence>
<feature type="compositionally biased region" description="Low complexity" evidence="1">
    <location>
        <begin position="303"/>
        <end position="319"/>
    </location>
</feature>
<accession>A0A7G8T9F0</accession>
<feature type="domain" description="Helicase ATP-binding" evidence="2">
    <location>
        <begin position="1589"/>
        <end position="1860"/>
    </location>
</feature>
<dbReference type="Proteomes" id="UP000515909">
    <property type="component" value="Chromosome"/>
</dbReference>
<dbReference type="PANTHER" id="PTHR41313">
    <property type="entry name" value="ADENINE-SPECIFIC METHYLTRANSFERASE"/>
    <property type="match status" value="1"/>
</dbReference>
<dbReference type="Gene3D" id="3.40.50.300">
    <property type="entry name" value="P-loop containing nucleotide triphosphate hydrolases"/>
    <property type="match status" value="2"/>
</dbReference>
<proteinExistence type="predicted"/>
<dbReference type="KEGG" id="cfem:HCR03_16420"/>
<keyword evidence="3" id="KW-0378">Hydrolase</keyword>
<feature type="compositionally biased region" description="Polar residues" evidence="1">
    <location>
        <begin position="400"/>
        <end position="415"/>
    </location>
</feature>
<dbReference type="InterPro" id="IPR052933">
    <property type="entry name" value="DNA_Protect_Modify"/>
</dbReference>
<dbReference type="SUPFAM" id="SSF53335">
    <property type="entry name" value="S-adenosyl-L-methionine-dependent methyltransferases"/>
    <property type="match status" value="1"/>
</dbReference>
<gene>
    <name evidence="3" type="ORF">HCR03_16420</name>
</gene>
<keyword evidence="3" id="KW-0067">ATP-binding</keyword>
<dbReference type="PANTHER" id="PTHR41313:SF1">
    <property type="entry name" value="DNA METHYLASE ADENINE-SPECIFIC DOMAIN-CONTAINING PROTEIN"/>
    <property type="match status" value="1"/>
</dbReference>
<reference evidence="3 4" key="1">
    <citation type="submission" date="2020-08" db="EMBL/GenBank/DDBJ databases">
        <title>The isolate Caproiciproducens sp. 7D4C2 produces n-caproate at mildly acidic conditions from hexoses: genome and rBOX comparison with related strains and chain-elongating bacteria.</title>
        <authorList>
            <person name="Esquivel-Elizondo S."/>
            <person name="Bagci C."/>
            <person name="Temovska M."/>
            <person name="Jeon B.S."/>
            <person name="Bessarab I."/>
            <person name="Williams R.B.H."/>
            <person name="Huson D.H."/>
            <person name="Angenent L.T."/>
        </authorList>
    </citation>
    <scope>NUCLEOTIDE SEQUENCE [LARGE SCALE GENOMIC DNA]</scope>
    <source>
        <strain evidence="3 4">7D4C2</strain>
    </source>
</reference>
<dbReference type="Gene3D" id="3.40.50.150">
    <property type="entry name" value="Vaccinia Virus protein VP39"/>
    <property type="match status" value="1"/>
</dbReference>
<dbReference type="EMBL" id="CP060286">
    <property type="protein sequence ID" value="QNK40241.1"/>
    <property type="molecule type" value="Genomic_DNA"/>
</dbReference>
<dbReference type="GO" id="GO:0005524">
    <property type="term" value="F:ATP binding"/>
    <property type="evidence" value="ECO:0007669"/>
    <property type="project" value="InterPro"/>
</dbReference>
<feature type="compositionally biased region" description="Basic and acidic residues" evidence="1">
    <location>
        <begin position="274"/>
        <end position="297"/>
    </location>
</feature>
<dbReference type="Pfam" id="PF04851">
    <property type="entry name" value="ResIII"/>
    <property type="match status" value="1"/>
</dbReference>
<dbReference type="PRINTS" id="PR00507">
    <property type="entry name" value="N12N6MTFRASE"/>
</dbReference>
<dbReference type="InterPro" id="IPR029063">
    <property type="entry name" value="SAM-dependent_MTases_sf"/>
</dbReference>
<keyword evidence="3" id="KW-0347">Helicase</keyword>
<name>A0A7G8T9F0_9FIRM</name>
<feature type="compositionally biased region" description="Basic and acidic residues" evidence="1">
    <location>
        <begin position="338"/>
        <end position="349"/>
    </location>
</feature>
<organism evidence="3 4">
    <name type="scientific">Caproicibacter fermentans</name>
    <dbReference type="NCBI Taxonomy" id="2576756"/>
    <lineage>
        <taxon>Bacteria</taxon>
        <taxon>Bacillati</taxon>
        <taxon>Bacillota</taxon>
        <taxon>Clostridia</taxon>
        <taxon>Eubacteriales</taxon>
        <taxon>Acutalibacteraceae</taxon>
        <taxon>Caproicibacter</taxon>
    </lineage>
</organism>
<evidence type="ECO:0000256" key="1">
    <source>
        <dbReference type="SAM" id="MobiDB-lite"/>
    </source>
</evidence>
<dbReference type="SMART" id="SM00487">
    <property type="entry name" value="DEXDc"/>
    <property type="match status" value="1"/>
</dbReference>
<dbReference type="GO" id="GO:0004386">
    <property type="term" value="F:helicase activity"/>
    <property type="evidence" value="ECO:0007669"/>
    <property type="project" value="UniProtKB-KW"/>
</dbReference>
<evidence type="ECO:0000313" key="3">
    <source>
        <dbReference type="EMBL" id="QNK40241.1"/>
    </source>
</evidence>
<dbReference type="GO" id="GO:0003677">
    <property type="term" value="F:DNA binding"/>
    <property type="evidence" value="ECO:0007669"/>
    <property type="project" value="InterPro"/>
</dbReference>
<feature type="region of interest" description="Disordered" evidence="1">
    <location>
        <begin position="392"/>
        <end position="415"/>
    </location>
</feature>
<dbReference type="SUPFAM" id="SSF52540">
    <property type="entry name" value="P-loop containing nucleoside triphosphate hydrolases"/>
    <property type="match status" value="2"/>
</dbReference>
<feature type="region of interest" description="Disordered" evidence="1">
    <location>
        <begin position="254"/>
        <end position="373"/>
    </location>
</feature>
<protein>
    <submittedName>
        <fullName evidence="3">DEAD/DEAH box helicase family protein</fullName>
    </submittedName>
</protein>
<evidence type="ECO:0000259" key="2">
    <source>
        <dbReference type="SMART" id="SM00487"/>
    </source>
</evidence>
<dbReference type="InterPro" id="IPR006935">
    <property type="entry name" value="Helicase/UvrB_N"/>
</dbReference>
<evidence type="ECO:0000313" key="4">
    <source>
        <dbReference type="Proteomes" id="UP000515909"/>
    </source>
</evidence>
<dbReference type="GO" id="GO:0016787">
    <property type="term" value="F:hydrolase activity"/>
    <property type="evidence" value="ECO:0007669"/>
    <property type="project" value="InterPro"/>
</dbReference>